<dbReference type="Gene3D" id="1.20.1250.20">
    <property type="entry name" value="MFS general substrate transporter like domains"/>
    <property type="match status" value="2"/>
</dbReference>
<dbReference type="Pfam" id="PF07690">
    <property type="entry name" value="MFS_1"/>
    <property type="match status" value="1"/>
</dbReference>
<dbReference type="eggNOG" id="KOG0255">
    <property type="taxonomic scope" value="Eukaryota"/>
</dbReference>
<feature type="transmembrane region" description="Helical" evidence="6">
    <location>
        <begin position="251"/>
        <end position="269"/>
    </location>
</feature>
<dbReference type="PANTHER" id="PTHR23502:SF24">
    <property type="entry name" value="TRANSPORTER, PUTATIVE-RELATED"/>
    <property type="match status" value="1"/>
</dbReference>
<feature type="transmembrane region" description="Helical" evidence="6">
    <location>
        <begin position="169"/>
        <end position="190"/>
    </location>
</feature>
<dbReference type="GO" id="GO:0005886">
    <property type="term" value="C:plasma membrane"/>
    <property type="evidence" value="ECO:0007669"/>
    <property type="project" value="TreeGrafter"/>
</dbReference>
<evidence type="ECO:0000313" key="8">
    <source>
        <dbReference type="Proteomes" id="UP000007129"/>
    </source>
</evidence>
<comment type="subcellular location">
    <subcellularLocation>
        <location evidence="1">Membrane</location>
        <topology evidence="1">Multi-pass membrane protein</topology>
    </subcellularLocation>
</comment>
<feature type="transmembrane region" description="Helical" evidence="6">
    <location>
        <begin position="123"/>
        <end position="149"/>
    </location>
</feature>
<protein>
    <submittedName>
        <fullName evidence="7">Major facilitator superfamily</fullName>
    </submittedName>
</protein>
<keyword evidence="2 6" id="KW-0812">Transmembrane</keyword>
<evidence type="ECO:0000256" key="3">
    <source>
        <dbReference type="ARBA" id="ARBA00022989"/>
    </source>
</evidence>
<dbReference type="VEuPathDB" id="FungiDB:MPH_13141"/>
<dbReference type="InterPro" id="IPR036259">
    <property type="entry name" value="MFS_trans_sf"/>
</dbReference>
<organism evidence="7 8">
    <name type="scientific">Macrophomina phaseolina (strain MS6)</name>
    <name type="common">Charcoal rot fungus</name>
    <dbReference type="NCBI Taxonomy" id="1126212"/>
    <lineage>
        <taxon>Eukaryota</taxon>
        <taxon>Fungi</taxon>
        <taxon>Dikarya</taxon>
        <taxon>Ascomycota</taxon>
        <taxon>Pezizomycotina</taxon>
        <taxon>Dothideomycetes</taxon>
        <taxon>Dothideomycetes incertae sedis</taxon>
        <taxon>Botryosphaeriales</taxon>
        <taxon>Botryosphaeriaceae</taxon>
        <taxon>Macrophomina</taxon>
    </lineage>
</organism>
<evidence type="ECO:0000256" key="6">
    <source>
        <dbReference type="SAM" id="Phobius"/>
    </source>
</evidence>
<feature type="compositionally biased region" description="Polar residues" evidence="5">
    <location>
        <begin position="27"/>
        <end position="44"/>
    </location>
</feature>
<evidence type="ECO:0000313" key="7">
    <source>
        <dbReference type="EMBL" id="EKG09782.1"/>
    </source>
</evidence>
<feature type="transmembrane region" description="Helical" evidence="6">
    <location>
        <begin position="424"/>
        <end position="444"/>
    </location>
</feature>
<dbReference type="SUPFAM" id="SSF103473">
    <property type="entry name" value="MFS general substrate transporter"/>
    <property type="match status" value="1"/>
</dbReference>
<evidence type="ECO:0000256" key="4">
    <source>
        <dbReference type="ARBA" id="ARBA00023136"/>
    </source>
</evidence>
<keyword evidence="4 6" id="KW-0472">Membrane</keyword>
<feature type="transmembrane region" description="Helical" evidence="6">
    <location>
        <begin position="289"/>
        <end position="309"/>
    </location>
</feature>
<dbReference type="STRING" id="1126212.K2RA88"/>
<dbReference type="PANTHER" id="PTHR23502">
    <property type="entry name" value="MAJOR FACILITATOR SUPERFAMILY"/>
    <property type="match status" value="1"/>
</dbReference>
<feature type="transmembrane region" description="Helical" evidence="6">
    <location>
        <begin position="392"/>
        <end position="412"/>
    </location>
</feature>
<feature type="transmembrane region" description="Helical" evidence="6">
    <location>
        <begin position="356"/>
        <end position="380"/>
    </location>
</feature>
<accession>K2RA88</accession>
<feature type="transmembrane region" description="Helical" evidence="6">
    <location>
        <begin position="330"/>
        <end position="350"/>
    </location>
</feature>
<sequence length="469" mass="52677">MAEPKREAERVDPASLEKDLDSKRSSKSTPDQDSPSGGIHSTPSGGRIFLSEEQALNRAKELPNATEPIYLTYAHGDKDNPRNWPNWKRWYITCFASMLNVLTCLCAGGYSSGQDALIEEFGVSAEVGTVGLSMYILGFAIGPLMLAPLSEYFGRNPVGYIALEKGWRWLFWVYMAIFGGFWILFVLTVPETRHSIILDKKTQRLRKRLRAEGFAAAEHITDANADEKKGLHTLFAITLTRPFRFLFTEPITFAAAIYNGWIYGIVYLLNEAFPLVFGPTGHGFNTGEWGASFAGLCVGSLVAAFLHPVQERYYLRRVARNDGKGVPEARMYLARGGTFLLPISLFWFAWTSYSTVHWIVPIIASAFFGAGIYIIILAILNYVVDSYQTYSASALAGVILVRNLVGAGFPLFARQMYEYLGLEWASTLLAFLSIVMCPIPWVFFYKGEEIRKRSPWAREHFAQDEDKPH</sequence>
<reference evidence="7 8" key="1">
    <citation type="journal article" date="2012" name="BMC Genomics">
        <title>Tools to kill: Genome of one of the most destructive plant pathogenic fungi Macrophomina phaseolina.</title>
        <authorList>
            <person name="Islam M.S."/>
            <person name="Haque M.S."/>
            <person name="Islam M.M."/>
            <person name="Emdad E.M."/>
            <person name="Halim A."/>
            <person name="Hossen Q.M.M."/>
            <person name="Hossain M.Z."/>
            <person name="Ahmed B."/>
            <person name="Rahim S."/>
            <person name="Rahman M.S."/>
            <person name="Alam M.M."/>
            <person name="Hou S."/>
            <person name="Wan X."/>
            <person name="Saito J.A."/>
            <person name="Alam M."/>
        </authorList>
    </citation>
    <scope>NUCLEOTIDE SEQUENCE [LARGE SCALE GENOMIC DNA]</scope>
    <source>
        <strain evidence="7 8">MS6</strain>
    </source>
</reference>
<feature type="region of interest" description="Disordered" evidence="5">
    <location>
        <begin position="1"/>
        <end position="45"/>
    </location>
</feature>
<gene>
    <name evidence="7" type="ORF">MPH_13141</name>
</gene>
<dbReference type="Proteomes" id="UP000007129">
    <property type="component" value="Unassembled WGS sequence"/>
</dbReference>
<proteinExistence type="predicted"/>
<dbReference type="EMBL" id="AHHD01000568">
    <property type="protein sequence ID" value="EKG09782.1"/>
    <property type="molecule type" value="Genomic_DNA"/>
</dbReference>
<evidence type="ECO:0000256" key="1">
    <source>
        <dbReference type="ARBA" id="ARBA00004141"/>
    </source>
</evidence>
<name>K2RA88_MACPH</name>
<dbReference type="GO" id="GO:0022857">
    <property type="term" value="F:transmembrane transporter activity"/>
    <property type="evidence" value="ECO:0007669"/>
    <property type="project" value="InterPro"/>
</dbReference>
<comment type="caution">
    <text evidence="7">The sequence shown here is derived from an EMBL/GenBank/DDBJ whole genome shotgun (WGS) entry which is preliminary data.</text>
</comment>
<dbReference type="AlphaFoldDB" id="K2RA88"/>
<dbReference type="HOGENOM" id="CLU_008455_11_5_1"/>
<dbReference type="InterPro" id="IPR011701">
    <property type="entry name" value="MFS"/>
</dbReference>
<keyword evidence="3 6" id="KW-1133">Transmembrane helix</keyword>
<feature type="compositionally biased region" description="Basic and acidic residues" evidence="5">
    <location>
        <begin position="1"/>
        <end position="24"/>
    </location>
</feature>
<evidence type="ECO:0000256" key="2">
    <source>
        <dbReference type="ARBA" id="ARBA00022692"/>
    </source>
</evidence>
<evidence type="ECO:0000256" key="5">
    <source>
        <dbReference type="SAM" id="MobiDB-lite"/>
    </source>
</evidence>
<dbReference type="OrthoDB" id="3936150at2759"/>
<dbReference type="InParanoid" id="K2RA88"/>